<accession>A0A2M9ZBL0</accession>
<reference evidence="1 2" key="1">
    <citation type="submission" date="2017-07" db="EMBL/GenBank/DDBJ databases">
        <title>Leptospira spp. isolated from tropical soils.</title>
        <authorList>
            <person name="Thibeaux R."/>
            <person name="Iraola G."/>
            <person name="Ferres I."/>
            <person name="Bierque E."/>
            <person name="Girault D."/>
            <person name="Soupe-Gilbert M.-E."/>
            <person name="Picardeau M."/>
            <person name="Goarant C."/>
        </authorList>
    </citation>
    <scope>NUCLEOTIDE SEQUENCE [LARGE SCALE GENOMIC DNA]</scope>
    <source>
        <strain evidence="1 2">FH2-C-A2</strain>
    </source>
</reference>
<name>A0A2M9ZBL0_9LEPT</name>
<organism evidence="1 2">
    <name type="scientific">Leptospira wolffii</name>
    <dbReference type="NCBI Taxonomy" id="409998"/>
    <lineage>
        <taxon>Bacteria</taxon>
        <taxon>Pseudomonadati</taxon>
        <taxon>Spirochaetota</taxon>
        <taxon>Spirochaetia</taxon>
        <taxon>Leptospirales</taxon>
        <taxon>Leptospiraceae</taxon>
        <taxon>Leptospira</taxon>
    </lineage>
</organism>
<dbReference type="Proteomes" id="UP000231912">
    <property type="component" value="Unassembled WGS sequence"/>
</dbReference>
<protein>
    <submittedName>
        <fullName evidence="1">Uncharacterized protein</fullName>
    </submittedName>
</protein>
<sequence length="310" mass="35253">MKKNLYLIAPLINASEEVLELQKVLHVTIKKYTNREAEVLFYEMSGRDRFYEIGHYFNSVDNNFYILTSKIGGAEIEIADDGYSIQSHSWPGPYLNEAEILKNSINEKISLINVISSGYLKASEYHIVYELSDNYSYKAIAYLGGYLFNTTSEEFKVIHPELLSFIEDFDQNKIPKFLKLAIKHLDQSYQLNGGMAFLSLLIGFEVLFNPGSDQIRYTISRNTAVLIGNSPEESIEIFENMKNAYSLRSSLVHKGEADFKKLLKFNAIMIEYLKRAIARLLGKPIDKDALSSKLTISAFGDSPYPLPYGV</sequence>
<evidence type="ECO:0000313" key="2">
    <source>
        <dbReference type="Proteomes" id="UP000231912"/>
    </source>
</evidence>
<dbReference type="AlphaFoldDB" id="A0A2M9ZBL0"/>
<proteinExistence type="predicted"/>
<dbReference type="RefSeq" id="WP_100758707.1">
    <property type="nucleotide sequence ID" value="NZ_NPDT01000003.1"/>
</dbReference>
<dbReference type="EMBL" id="NPDT01000003">
    <property type="protein sequence ID" value="PJZ65799.1"/>
    <property type="molecule type" value="Genomic_DNA"/>
</dbReference>
<evidence type="ECO:0000313" key="1">
    <source>
        <dbReference type="EMBL" id="PJZ65799.1"/>
    </source>
</evidence>
<comment type="caution">
    <text evidence="1">The sequence shown here is derived from an EMBL/GenBank/DDBJ whole genome shotgun (WGS) entry which is preliminary data.</text>
</comment>
<gene>
    <name evidence="1" type="ORF">CH371_09610</name>
</gene>